<evidence type="ECO:0000256" key="1">
    <source>
        <dbReference type="ARBA" id="ARBA00001823"/>
    </source>
</evidence>
<evidence type="ECO:0000256" key="14">
    <source>
        <dbReference type="RuleBase" id="RU004347"/>
    </source>
</evidence>
<accession>A0A3A3G662</accession>
<keyword evidence="13" id="KW-0597">Phosphoprotein</keyword>
<proteinExistence type="inferred from homology"/>
<keyword evidence="9 13" id="KW-0067">ATP-binding</keyword>
<dbReference type="EMBL" id="QYUO01000001">
    <property type="protein sequence ID" value="RJF97605.1"/>
    <property type="molecule type" value="Genomic_DNA"/>
</dbReference>
<dbReference type="SUPFAM" id="SSF52540">
    <property type="entry name" value="P-loop containing nucleoside triphosphate hydrolases"/>
    <property type="match status" value="1"/>
</dbReference>
<evidence type="ECO:0000256" key="9">
    <source>
        <dbReference type="ARBA" id="ARBA00022840"/>
    </source>
</evidence>
<evidence type="ECO:0000256" key="11">
    <source>
        <dbReference type="ARBA" id="ARBA00031393"/>
    </source>
</evidence>
<sequence>MNARPNLVDIAGVVGGRVSADISWHSSKVASSDRARLLRQQPATVWLTGLSGSGKSTIAFELERRLVARGHAAFVMDGDNVRHGLSRDLGFSPADRKENIRRIAEVAKLFNEAGLLVITSFISPYREDRAAARAIVGADCFIEAYLSAQLSVCEERDPKGLYKKVRAGEIREFTGISAPYEAPETPEVCIDTGSMTVEDSADAIIRILEPRLGAASHG</sequence>
<dbReference type="Pfam" id="PF01583">
    <property type="entry name" value="APS_kinase"/>
    <property type="match status" value="1"/>
</dbReference>
<protein>
    <recommendedName>
        <fullName evidence="5 13">Adenylyl-sulfate kinase</fullName>
        <ecNumber evidence="5 13">2.7.1.25</ecNumber>
    </recommendedName>
    <alternativeName>
        <fullName evidence="11 13">APS kinase</fullName>
    </alternativeName>
    <alternativeName>
        <fullName evidence="12 13">ATP adenosine-5'-phosphosulfate 3'-phosphotransferase</fullName>
    </alternativeName>
    <alternativeName>
        <fullName evidence="10 13">Adenosine-5'-phosphosulfate kinase</fullName>
    </alternativeName>
</protein>
<evidence type="ECO:0000256" key="13">
    <source>
        <dbReference type="HAMAP-Rule" id="MF_00065"/>
    </source>
</evidence>
<comment type="caution">
    <text evidence="16">The sequence shown here is derived from an EMBL/GenBank/DDBJ whole genome shotgun (WGS) entry which is preliminary data.</text>
</comment>
<dbReference type="FunFam" id="3.40.50.300:FF:000212">
    <property type="entry name" value="Adenylyl-sulfate kinase"/>
    <property type="match status" value="1"/>
</dbReference>
<evidence type="ECO:0000256" key="7">
    <source>
        <dbReference type="ARBA" id="ARBA00022741"/>
    </source>
</evidence>
<keyword evidence="7 13" id="KW-0547">Nucleotide-binding</keyword>
<dbReference type="NCBIfam" id="TIGR00455">
    <property type="entry name" value="apsK"/>
    <property type="match status" value="1"/>
</dbReference>
<evidence type="ECO:0000256" key="6">
    <source>
        <dbReference type="ARBA" id="ARBA00022679"/>
    </source>
</evidence>
<dbReference type="HAMAP" id="MF_00065">
    <property type="entry name" value="Adenylyl_sulf_kinase"/>
    <property type="match status" value="1"/>
</dbReference>
<dbReference type="InterPro" id="IPR002891">
    <property type="entry name" value="APS"/>
</dbReference>
<dbReference type="GO" id="GO:0004020">
    <property type="term" value="F:adenylylsulfate kinase activity"/>
    <property type="evidence" value="ECO:0007669"/>
    <property type="project" value="UniProtKB-UniRule"/>
</dbReference>
<evidence type="ECO:0000256" key="5">
    <source>
        <dbReference type="ARBA" id="ARBA00012121"/>
    </source>
</evidence>
<keyword evidence="17" id="KW-1185">Reference proteome</keyword>
<feature type="domain" description="APS kinase" evidence="15">
    <location>
        <begin position="41"/>
        <end position="191"/>
    </location>
</feature>
<comment type="function">
    <text evidence="2 13 14">Catalyzes the synthesis of activated sulfate.</text>
</comment>
<keyword evidence="6 13" id="KW-0808">Transferase</keyword>
<evidence type="ECO:0000313" key="17">
    <source>
        <dbReference type="Proteomes" id="UP000265955"/>
    </source>
</evidence>
<dbReference type="CDD" id="cd02027">
    <property type="entry name" value="APSK"/>
    <property type="match status" value="1"/>
</dbReference>
<dbReference type="InterPro" id="IPR059117">
    <property type="entry name" value="APS_kinase_dom"/>
</dbReference>
<evidence type="ECO:0000256" key="3">
    <source>
        <dbReference type="ARBA" id="ARBA00004806"/>
    </source>
</evidence>
<evidence type="ECO:0000256" key="4">
    <source>
        <dbReference type="ARBA" id="ARBA00007008"/>
    </source>
</evidence>
<dbReference type="InterPro" id="IPR027417">
    <property type="entry name" value="P-loop_NTPase"/>
</dbReference>
<dbReference type="Proteomes" id="UP000265955">
    <property type="component" value="Unassembled WGS sequence"/>
</dbReference>
<dbReference type="OrthoDB" id="9804504at2"/>
<reference evidence="17" key="1">
    <citation type="submission" date="2018-09" db="EMBL/GenBank/DDBJ databases">
        <authorList>
            <person name="Zhu H."/>
        </authorList>
    </citation>
    <scope>NUCLEOTIDE SEQUENCE [LARGE SCALE GENOMIC DNA]</scope>
    <source>
        <strain evidence="17">K1R23-30</strain>
    </source>
</reference>
<dbReference type="RefSeq" id="WP_119767553.1">
    <property type="nucleotide sequence ID" value="NZ_QYUO01000001.1"/>
</dbReference>
<evidence type="ECO:0000256" key="8">
    <source>
        <dbReference type="ARBA" id="ARBA00022777"/>
    </source>
</evidence>
<gene>
    <name evidence="13 16" type="primary">cysC</name>
    <name evidence="16" type="ORF">D3871_02990</name>
</gene>
<comment type="similarity">
    <text evidence="4 13 14">Belongs to the APS kinase family.</text>
</comment>
<evidence type="ECO:0000313" key="16">
    <source>
        <dbReference type="EMBL" id="RJF97605.1"/>
    </source>
</evidence>
<dbReference type="EC" id="2.7.1.25" evidence="5 13"/>
<feature type="binding site" evidence="13">
    <location>
        <begin position="49"/>
        <end position="56"/>
    </location>
    <ligand>
        <name>ATP</name>
        <dbReference type="ChEBI" id="CHEBI:30616"/>
    </ligand>
</feature>
<evidence type="ECO:0000256" key="12">
    <source>
        <dbReference type="ARBA" id="ARBA00031464"/>
    </source>
</evidence>
<dbReference type="UniPathway" id="UPA00140">
    <property type="reaction ID" value="UER00205"/>
</dbReference>
<dbReference type="GO" id="GO:0005524">
    <property type="term" value="F:ATP binding"/>
    <property type="evidence" value="ECO:0007669"/>
    <property type="project" value="UniProtKB-UniRule"/>
</dbReference>
<feature type="active site" description="Phosphoserine intermediate" evidence="13">
    <location>
        <position position="123"/>
    </location>
</feature>
<evidence type="ECO:0000256" key="2">
    <source>
        <dbReference type="ARBA" id="ARBA00002632"/>
    </source>
</evidence>
<dbReference type="GO" id="GO:0070814">
    <property type="term" value="P:hydrogen sulfide biosynthetic process"/>
    <property type="evidence" value="ECO:0007669"/>
    <property type="project" value="UniProtKB-UniRule"/>
</dbReference>
<keyword evidence="8 13" id="KW-0418">Kinase</keyword>
<comment type="pathway">
    <text evidence="3 13 14">Sulfur metabolism; hydrogen sulfide biosynthesis; sulfite from sulfate: step 2/3.</text>
</comment>
<evidence type="ECO:0000259" key="15">
    <source>
        <dbReference type="Pfam" id="PF01583"/>
    </source>
</evidence>
<organism evidence="16 17">
    <name type="scientific">Noviherbaspirillum saxi</name>
    <dbReference type="NCBI Taxonomy" id="2320863"/>
    <lineage>
        <taxon>Bacteria</taxon>
        <taxon>Pseudomonadati</taxon>
        <taxon>Pseudomonadota</taxon>
        <taxon>Betaproteobacteria</taxon>
        <taxon>Burkholderiales</taxon>
        <taxon>Oxalobacteraceae</taxon>
        <taxon>Noviherbaspirillum</taxon>
    </lineage>
</organism>
<comment type="catalytic activity">
    <reaction evidence="1 13 14">
        <text>adenosine 5'-phosphosulfate + ATP = 3'-phosphoadenylyl sulfate + ADP + H(+)</text>
        <dbReference type="Rhea" id="RHEA:24152"/>
        <dbReference type="ChEBI" id="CHEBI:15378"/>
        <dbReference type="ChEBI" id="CHEBI:30616"/>
        <dbReference type="ChEBI" id="CHEBI:58243"/>
        <dbReference type="ChEBI" id="CHEBI:58339"/>
        <dbReference type="ChEBI" id="CHEBI:456216"/>
        <dbReference type="EC" id="2.7.1.25"/>
    </reaction>
</comment>
<dbReference type="PANTHER" id="PTHR11055">
    <property type="entry name" value="BIFUNCTIONAL 3'-PHOSPHOADENOSINE 5'-PHOSPHOSULFATE SYNTHASE"/>
    <property type="match status" value="1"/>
</dbReference>
<name>A0A3A3G662_9BURK</name>
<dbReference type="AlphaFoldDB" id="A0A3A3G662"/>
<dbReference type="NCBIfam" id="NF003013">
    <property type="entry name" value="PRK03846.1"/>
    <property type="match status" value="1"/>
</dbReference>
<dbReference type="GO" id="GO:0000103">
    <property type="term" value="P:sulfate assimilation"/>
    <property type="evidence" value="ECO:0007669"/>
    <property type="project" value="UniProtKB-UniRule"/>
</dbReference>
<evidence type="ECO:0000256" key="10">
    <source>
        <dbReference type="ARBA" id="ARBA00029724"/>
    </source>
</evidence>
<dbReference type="PANTHER" id="PTHR11055:SF1">
    <property type="entry name" value="PAPS SYNTHETASE, ISOFORM D"/>
    <property type="match status" value="1"/>
</dbReference>
<dbReference type="Gene3D" id="3.40.50.300">
    <property type="entry name" value="P-loop containing nucleotide triphosphate hydrolases"/>
    <property type="match status" value="1"/>
</dbReference>